<evidence type="ECO:0000256" key="1">
    <source>
        <dbReference type="SAM" id="SignalP"/>
    </source>
</evidence>
<proteinExistence type="predicted"/>
<evidence type="ECO:0000313" key="3">
    <source>
        <dbReference type="Proteomes" id="UP000481861"/>
    </source>
</evidence>
<dbReference type="Gene3D" id="3.50.4.10">
    <property type="entry name" value="Hepatocyte Growth Factor"/>
    <property type="match status" value="1"/>
</dbReference>
<dbReference type="AlphaFoldDB" id="A0A7C8M4Q4"/>
<gene>
    <name evidence="2" type="ORF">BDV95DRAFT_599599</name>
</gene>
<name>A0A7C8M4Q4_9PLEO</name>
<protein>
    <recommendedName>
        <fullName evidence="4">Apple domain-containing protein</fullName>
    </recommendedName>
</protein>
<keyword evidence="1" id="KW-0732">Signal</keyword>
<reference evidence="2 3" key="1">
    <citation type="submission" date="2020-01" db="EMBL/GenBank/DDBJ databases">
        <authorList>
            <consortium name="DOE Joint Genome Institute"/>
            <person name="Haridas S."/>
            <person name="Albert R."/>
            <person name="Binder M."/>
            <person name="Bloem J."/>
            <person name="Labutti K."/>
            <person name="Salamov A."/>
            <person name="Andreopoulos B."/>
            <person name="Baker S.E."/>
            <person name="Barry K."/>
            <person name="Bills G."/>
            <person name="Bluhm B.H."/>
            <person name="Cannon C."/>
            <person name="Castanera R."/>
            <person name="Culley D.E."/>
            <person name="Daum C."/>
            <person name="Ezra D."/>
            <person name="Gonzalez J.B."/>
            <person name="Henrissat B."/>
            <person name="Kuo A."/>
            <person name="Liang C."/>
            <person name="Lipzen A."/>
            <person name="Lutzoni F."/>
            <person name="Magnuson J."/>
            <person name="Mondo S."/>
            <person name="Nolan M."/>
            <person name="Ohm R."/>
            <person name="Pangilinan J."/>
            <person name="Park H.-J.H."/>
            <person name="Ramirez L."/>
            <person name="Alfaro M."/>
            <person name="Sun H."/>
            <person name="Tritt A."/>
            <person name="Yoshinaga Y."/>
            <person name="Zwiers L.-H.L."/>
            <person name="Turgeon B.G."/>
            <person name="Goodwin S.B."/>
            <person name="Spatafora J.W."/>
            <person name="Crous P.W."/>
            <person name="Grigoriev I.V."/>
        </authorList>
    </citation>
    <scope>NUCLEOTIDE SEQUENCE [LARGE SCALE GENOMIC DNA]</scope>
    <source>
        <strain evidence="2 3">CBS 611.86</strain>
    </source>
</reference>
<organism evidence="2 3">
    <name type="scientific">Massariosphaeria phaeospora</name>
    <dbReference type="NCBI Taxonomy" id="100035"/>
    <lineage>
        <taxon>Eukaryota</taxon>
        <taxon>Fungi</taxon>
        <taxon>Dikarya</taxon>
        <taxon>Ascomycota</taxon>
        <taxon>Pezizomycotina</taxon>
        <taxon>Dothideomycetes</taxon>
        <taxon>Pleosporomycetidae</taxon>
        <taxon>Pleosporales</taxon>
        <taxon>Pleosporales incertae sedis</taxon>
        <taxon>Massariosphaeria</taxon>
    </lineage>
</organism>
<evidence type="ECO:0008006" key="4">
    <source>
        <dbReference type="Google" id="ProtNLM"/>
    </source>
</evidence>
<evidence type="ECO:0000313" key="2">
    <source>
        <dbReference type="EMBL" id="KAF2865623.1"/>
    </source>
</evidence>
<accession>A0A7C8M4Q4</accession>
<sequence>MVHFQSVSVLFAAVLLASKSVVAEEAHAVEIFPELKGKEGPFEVAYKEPDTLKPVVEEVDENGDSTIQKRGNVFNQDALTKLLKNHNGNGFCKGFCPGYDPAPVTQTNLKTSTKIVQATTTVGPPATTVTSTSTAKAPADVVITETATFSTTIATIIVADTSTITTTNTVSDVATVTSISTQTTTLGIPTSLPAPVRRTLNPPSWLKGFATNHICPACNKVWPPPPPKTVSVCKTTTRTSTQTRTFTKPGVTSTVVVTITPTAKAVTVSVSTTLTFSESSTSTPLTTTTLLSTVLATTTVASTVTETACAQQTAGVAGIGVNRPGSLRNAPASQVGECCTACYNTPGCNLWVYAGTNFCYYAVGGPPNVGDPTGQCPNGRGNGFLLEGEGGFGGPGPCSSA</sequence>
<comment type="caution">
    <text evidence="2">The sequence shown here is derived from an EMBL/GenBank/DDBJ whole genome shotgun (WGS) entry which is preliminary data.</text>
</comment>
<keyword evidence="3" id="KW-1185">Reference proteome</keyword>
<feature type="signal peptide" evidence="1">
    <location>
        <begin position="1"/>
        <end position="23"/>
    </location>
</feature>
<dbReference type="Proteomes" id="UP000481861">
    <property type="component" value="Unassembled WGS sequence"/>
</dbReference>
<dbReference type="EMBL" id="JAADJZ010000032">
    <property type="protein sequence ID" value="KAF2865623.1"/>
    <property type="molecule type" value="Genomic_DNA"/>
</dbReference>
<feature type="chain" id="PRO_5028808902" description="Apple domain-containing protein" evidence="1">
    <location>
        <begin position="24"/>
        <end position="401"/>
    </location>
</feature>
<dbReference type="OrthoDB" id="3693025at2759"/>